<evidence type="ECO:0000256" key="1">
    <source>
        <dbReference type="ARBA" id="ARBA00022737"/>
    </source>
</evidence>
<sequence>MILVQLSFYKTTSNQISFINDNIIKYIAIIPQLIGIILQDSQSNKLKRSFQSLIKSMLFNFLLNFTHIQDVKIKLYKNAAFYGTLVDGLRQGQGILIKSTLQLYEGSFVRDKKDGIGFELLKQIQFYYGTYLNGLPHGEGVFWSKNQKYIGQWHQGKKLGIGWYQGTHSDYYLGQWENGRCFGLCIYINGDIYEGYFTNDLKHGNGQEYFENGDYFVGEYRNGKPNGPGEFHWNKNLSMVKEMVMECGRVKHKKVQIYIKVNMLMIKKVDKEYLNMLMELNMKGILQMTRDVDMVRLHGKTRLLTRVIGWMDQQREKEYMNMTHQY</sequence>
<dbReference type="SMART" id="SM00698">
    <property type="entry name" value="MORN"/>
    <property type="match status" value="7"/>
</dbReference>
<organism evidence="2 3">
    <name type="scientific">Paramecium octaurelia</name>
    <dbReference type="NCBI Taxonomy" id="43137"/>
    <lineage>
        <taxon>Eukaryota</taxon>
        <taxon>Sar</taxon>
        <taxon>Alveolata</taxon>
        <taxon>Ciliophora</taxon>
        <taxon>Intramacronucleata</taxon>
        <taxon>Oligohymenophorea</taxon>
        <taxon>Peniculida</taxon>
        <taxon>Parameciidae</taxon>
        <taxon>Paramecium</taxon>
    </lineage>
</organism>
<evidence type="ECO:0000313" key="3">
    <source>
        <dbReference type="Proteomes" id="UP000683925"/>
    </source>
</evidence>
<dbReference type="AlphaFoldDB" id="A0A8S1UQW2"/>
<dbReference type="PANTHER" id="PTHR43215:SF14">
    <property type="entry name" value="RADIAL SPOKE HEAD 1 HOMOLOG"/>
    <property type="match status" value="1"/>
</dbReference>
<proteinExistence type="predicted"/>
<protein>
    <recommendedName>
        <fullName evidence="4">MORN repeat protein</fullName>
    </recommendedName>
</protein>
<dbReference type="EMBL" id="CAJJDP010000045">
    <property type="protein sequence ID" value="CAD8164846.1"/>
    <property type="molecule type" value="Genomic_DNA"/>
</dbReference>
<dbReference type="PANTHER" id="PTHR43215">
    <property type="entry name" value="RADIAL SPOKE HEAD 1 HOMOLOG"/>
    <property type="match status" value="1"/>
</dbReference>
<dbReference type="Pfam" id="PF02493">
    <property type="entry name" value="MORN"/>
    <property type="match status" value="7"/>
</dbReference>
<comment type="caution">
    <text evidence="2">The sequence shown here is derived from an EMBL/GenBank/DDBJ whole genome shotgun (WGS) entry which is preliminary data.</text>
</comment>
<evidence type="ECO:0008006" key="4">
    <source>
        <dbReference type="Google" id="ProtNLM"/>
    </source>
</evidence>
<evidence type="ECO:0000313" key="2">
    <source>
        <dbReference type="EMBL" id="CAD8164846.1"/>
    </source>
</evidence>
<keyword evidence="3" id="KW-1185">Reference proteome</keyword>
<accession>A0A8S1UQW2</accession>
<keyword evidence="1" id="KW-0677">Repeat</keyword>
<dbReference type="OrthoDB" id="387430at2759"/>
<gene>
    <name evidence="2" type="ORF">POCTA_138.1.T0450261</name>
</gene>
<dbReference type="Proteomes" id="UP000683925">
    <property type="component" value="Unassembled WGS sequence"/>
</dbReference>
<name>A0A8S1UQW2_PAROT</name>
<reference evidence="2" key="1">
    <citation type="submission" date="2021-01" db="EMBL/GenBank/DDBJ databases">
        <authorList>
            <consortium name="Genoscope - CEA"/>
            <person name="William W."/>
        </authorList>
    </citation>
    <scope>NUCLEOTIDE SEQUENCE</scope>
</reference>
<dbReference type="InterPro" id="IPR003409">
    <property type="entry name" value="MORN"/>
</dbReference>